<organism evidence="2 3">
    <name type="scientific">Halanaerobium saccharolyticum subsp. saccharolyticum DSM 6643</name>
    <dbReference type="NCBI Taxonomy" id="1293054"/>
    <lineage>
        <taxon>Bacteria</taxon>
        <taxon>Bacillati</taxon>
        <taxon>Bacillota</taxon>
        <taxon>Clostridia</taxon>
        <taxon>Halanaerobiales</taxon>
        <taxon>Halanaerobiaceae</taxon>
        <taxon>Halanaerobium</taxon>
    </lineage>
</organism>
<dbReference type="Gene3D" id="3.60.15.10">
    <property type="entry name" value="Ribonuclease Z/Hydroxyacylglutathione hydrolase-like"/>
    <property type="match status" value="1"/>
</dbReference>
<dbReference type="EMBL" id="CAUI01000005">
    <property type="protein sequence ID" value="CCU78740.1"/>
    <property type="molecule type" value="Genomic_DNA"/>
</dbReference>
<dbReference type="Proteomes" id="UP000012063">
    <property type="component" value="Unassembled WGS sequence"/>
</dbReference>
<dbReference type="InterPro" id="IPR036866">
    <property type="entry name" value="RibonucZ/Hydroxyglut_hydro"/>
</dbReference>
<dbReference type="PANTHER" id="PTHR43546">
    <property type="entry name" value="UPF0173 METAL-DEPENDENT HYDROLASE MJ1163-RELATED"/>
    <property type="match status" value="1"/>
</dbReference>
<sequence>MRDISILAAESLGVRALCCLVEKDNQKLLIDPGISLGYTRHGLLPHPIQIAVDEIIRERIIAELKKATDLVISHFHGDHIPFQEANIYQIKLNNVKTHLKGLKIWSKSVENESHKFQERAWNLKFSSDHFVTAENKSVGDLSFSSPVFHGEKDSFLGEVMMTRVKMKDKIFVHASDIQFLYRPTIDRIIELNPDIVIASGPPLYLSHIDQKTAAEAAENILCLSSKVDTLIVDHHLLRSEAGLAYLRKLNAKSNHKIITAADFMGIKPCLLEARREELYHKFPVSDNWHQKYEKGKVNTAAYLIEARNKLSDFEKLYKYISR</sequence>
<dbReference type="InParanoid" id="M5DZU7"/>
<dbReference type="eggNOG" id="COG2248">
    <property type="taxonomic scope" value="Bacteria"/>
</dbReference>
<evidence type="ECO:0000313" key="2">
    <source>
        <dbReference type="EMBL" id="CCU78740.1"/>
    </source>
</evidence>
<dbReference type="InterPro" id="IPR001279">
    <property type="entry name" value="Metallo-B-lactamas"/>
</dbReference>
<proteinExistence type="predicted"/>
<reference evidence="3" key="1">
    <citation type="journal article" date="2013" name="Genome Announc.">
        <title>Genome Sequence of Halanaerobium saccharolyticum subsp. saccharolyticum Strain DSM 6643T, a Halophilic Hydrogen-Producing Bacterium.</title>
        <authorList>
            <person name="Kivisto A."/>
            <person name="Larjo A."/>
            <person name="Ciranna A."/>
            <person name="Santala V."/>
            <person name="Roos C."/>
            <person name="Karp M."/>
        </authorList>
    </citation>
    <scope>NUCLEOTIDE SEQUENCE [LARGE SCALE GENOMIC DNA]</scope>
    <source>
        <strain evidence="3">DSM 6643</strain>
    </source>
</reference>
<dbReference type="InterPro" id="IPR050114">
    <property type="entry name" value="UPF0173_UPF0282_UlaG_hydrolase"/>
</dbReference>
<comment type="caution">
    <text evidence="2">The sequence shown here is derived from an EMBL/GenBank/DDBJ whole genome shotgun (WGS) entry which is preliminary data.</text>
</comment>
<gene>
    <name evidence="2" type="ORF">HSACCH_00879</name>
</gene>
<dbReference type="InterPro" id="IPR014426">
    <property type="entry name" value="UPF0282_hydrls"/>
</dbReference>
<dbReference type="Pfam" id="PF00753">
    <property type="entry name" value="Lactamase_B"/>
    <property type="match status" value="1"/>
</dbReference>
<dbReference type="PIRSF" id="PIRSF004944">
    <property type="entry name" value="UCP004944_hydrls"/>
    <property type="match status" value="1"/>
</dbReference>
<dbReference type="OrthoDB" id="9800940at2"/>
<name>M5DZU7_9FIRM</name>
<accession>M5DZU7</accession>
<protein>
    <recommendedName>
        <fullName evidence="1">Metallo-beta-lactamase domain-containing protein</fullName>
    </recommendedName>
</protein>
<dbReference type="SUPFAM" id="SSF56281">
    <property type="entry name" value="Metallo-hydrolase/oxidoreductase"/>
    <property type="match status" value="1"/>
</dbReference>
<dbReference type="STRING" id="1293054.HSACCH_00879"/>
<evidence type="ECO:0000313" key="3">
    <source>
        <dbReference type="Proteomes" id="UP000012063"/>
    </source>
</evidence>
<dbReference type="RefSeq" id="WP_005488144.1">
    <property type="nucleotide sequence ID" value="NZ_CAUI01000005.1"/>
</dbReference>
<evidence type="ECO:0000259" key="1">
    <source>
        <dbReference type="Pfam" id="PF00753"/>
    </source>
</evidence>
<feature type="domain" description="Metallo-beta-lactamase" evidence="1">
    <location>
        <begin position="17"/>
        <end position="80"/>
    </location>
</feature>
<dbReference type="PANTHER" id="PTHR43546:SF4">
    <property type="entry name" value="UPF0282 PROTEIN MJ1629"/>
    <property type="match status" value="1"/>
</dbReference>
<keyword evidence="3" id="KW-1185">Reference proteome</keyword>
<dbReference type="AlphaFoldDB" id="M5DZU7"/>